<evidence type="ECO:0000313" key="1">
    <source>
        <dbReference type="EMBL" id="QHU22178.1"/>
    </source>
</evidence>
<dbReference type="GO" id="GO:0003677">
    <property type="term" value="F:DNA binding"/>
    <property type="evidence" value="ECO:0007669"/>
    <property type="project" value="InterPro"/>
</dbReference>
<name>A0A6C0L0V5_9ZZZZ</name>
<reference evidence="1" key="1">
    <citation type="journal article" date="2020" name="Nature">
        <title>Giant virus diversity and host interactions through global metagenomics.</title>
        <authorList>
            <person name="Schulz F."/>
            <person name="Roux S."/>
            <person name="Paez-Espino D."/>
            <person name="Jungbluth S."/>
            <person name="Walsh D.A."/>
            <person name="Denef V.J."/>
            <person name="McMahon K.D."/>
            <person name="Konstantinidis K.T."/>
            <person name="Eloe-Fadrosh E.A."/>
            <person name="Kyrpides N.C."/>
            <person name="Woyke T."/>
        </authorList>
    </citation>
    <scope>NUCLEOTIDE SEQUENCE</scope>
    <source>
        <strain evidence="1">GVMAG-S-3300013286-35</strain>
    </source>
</reference>
<sequence length="279" mass="32551">MSAPANTITVEEKTNKRNEAKKRSITEKTEDAYWRAMKRMKRGLNLDESDGDMDFLLDYDKVHEWIEELSLSNSSKKTYYIAVHHTIENLKDPKFSAVAKQYDTDMMAYIKKTQRPPKKKTHDIITWPEIMTVRNSLEKKAAKDPKNFLLDYVIMCMYTYLPPSRCEYVRMKIHKVAAGVKSAVTEESNYILLRERSADIVYSDHVTIKAPKPLVKVLHQWTNFNKHPYLFVKIDGTPMLKNTLSQRILSIFQREVQKKLGVNSIRKAYVASVRNEVQI</sequence>
<dbReference type="SUPFAM" id="SSF56349">
    <property type="entry name" value="DNA breaking-rejoining enzymes"/>
    <property type="match status" value="1"/>
</dbReference>
<organism evidence="1">
    <name type="scientific">viral metagenome</name>
    <dbReference type="NCBI Taxonomy" id="1070528"/>
    <lineage>
        <taxon>unclassified sequences</taxon>
        <taxon>metagenomes</taxon>
        <taxon>organismal metagenomes</taxon>
    </lineage>
</organism>
<dbReference type="EMBL" id="MN740999">
    <property type="protein sequence ID" value="QHU22178.1"/>
    <property type="molecule type" value="Genomic_DNA"/>
</dbReference>
<dbReference type="AlphaFoldDB" id="A0A6C0L0V5"/>
<proteinExistence type="predicted"/>
<protein>
    <submittedName>
        <fullName evidence="1">Uncharacterized protein</fullName>
    </submittedName>
</protein>
<accession>A0A6C0L0V5</accession>
<dbReference type="InterPro" id="IPR011010">
    <property type="entry name" value="DNA_brk_join_enz"/>
</dbReference>